<feature type="compositionally biased region" description="Polar residues" evidence="1">
    <location>
        <begin position="29"/>
        <end position="49"/>
    </location>
</feature>
<evidence type="ECO:0000313" key="3">
    <source>
        <dbReference type="EMBL" id="PSS36086.1"/>
    </source>
</evidence>
<dbReference type="EMBL" id="NKQK01000001">
    <property type="protein sequence ID" value="PSS36086.1"/>
    <property type="molecule type" value="Genomic_DNA"/>
</dbReference>
<dbReference type="STRING" id="1590841.A0A2R6S1E0"/>
<dbReference type="InterPro" id="IPR009686">
    <property type="entry name" value="Senescence/spartin_C"/>
</dbReference>
<dbReference type="GO" id="GO:0005886">
    <property type="term" value="C:plasma membrane"/>
    <property type="evidence" value="ECO:0007669"/>
    <property type="project" value="TreeGrafter"/>
</dbReference>
<evidence type="ECO:0000259" key="2">
    <source>
        <dbReference type="Pfam" id="PF06911"/>
    </source>
</evidence>
<feature type="domain" description="Senescence" evidence="2">
    <location>
        <begin position="116"/>
        <end position="243"/>
    </location>
</feature>
<sequence>MPSISLKTQKAENQPQQRTKMSCCRPRTLSPTKYSSQEQPKQENLTPESKNVKHEVLLRTSRCKVHLMEEGEAQNLPTETSLYFVYSMKTLSVFDENVVLATTIKVGDDLQQRLHSERREKMSKVMLDGVGIATGSVLGPVARSQAGKAFLAMVPGEVLLASLDAVNKVLDAADAVEKQALSATSAAATRMASQRFGESAEEATEDAFAMAGHCVSIAWNVFKIRKTINPASSVSSGVLKSARKNKKS</sequence>
<evidence type="ECO:0000313" key="4">
    <source>
        <dbReference type="Proteomes" id="UP000241394"/>
    </source>
</evidence>
<feature type="region of interest" description="Disordered" evidence="1">
    <location>
        <begin position="1"/>
        <end position="50"/>
    </location>
</feature>
<dbReference type="PANTHER" id="PTHR21068">
    <property type="entry name" value="SPARTIN"/>
    <property type="match status" value="1"/>
</dbReference>
<comment type="caution">
    <text evidence="3">The sequence shown here is derived from an EMBL/GenBank/DDBJ whole genome shotgun (WGS) entry which is preliminary data.</text>
</comment>
<reference evidence="4" key="2">
    <citation type="journal article" date="2018" name="BMC Genomics">
        <title>A manually annotated Actinidia chinensis var. chinensis (kiwifruit) genome highlights the challenges associated with draft genomes and gene prediction in plants.</title>
        <authorList>
            <person name="Pilkington S.M."/>
            <person name="Crowhurst R."/>
            <person name="Hilario E."/>
            <person name="Nardozza S."/>
            <person name="Fraser L."/>
            <person name="Peng Y."/>
            <person name="Gunaseelan K."/>
            <person name="Simpson R."/>
            <person name="Tahir J."/>
            <person name="Deroles S.C."/>
            <person name="Templeton K."/>
            <person name="Luo Z."/>
            <person name="Davy M."/>
            <person name="Cheng C."/>
            <person name="McNeilage M."/>
            <person name="Scaglione D."/>
            <person name="Liu Y."/>
            <person name="Zhang Q."/>
            <person name="Datson P."/>
            <person name="De Silva N."/>
            <person name="Gardiner S.E."/>
            <person name="Bassett H."/>
            <person name="Chagne D."/>
            <person name="McCallum J."/>
            <person name="Dzierzon H."/>
            <person name="Deng C."/>
            <person name="Wang Y.Y."/>
            <person name="Barron L."/>
            <person name="Manako K."/>
            <person name="Bowen J."/>
            <person name="Foster T.M."/>
            <person name="Erridge Z.A."/>
            <person name="Tiffin H."/>
            <person name="Waite C.N."/>
            <person name="Davies K.M."/>
            <person name="Grierson E.P."/>
            <person name="Laing W.A."/>
            <person name="Kirk R."/>
            <person name="Chen X."/>
            <person name="Wood M."/>
            <person name="Montefiori M."/>
            <person name="Brummell D.A."/>
            <person name="Schwinn K.E."/>
            <person name="Catanach A."/>
            <person name="Fullerton C."/>
            <person name="Li D."/>
            <person name="Meiyalaghan S."/>
            <person name="Nieuwenhuizen N."/>
            <person name="Read N."/>
            <person name="Prakash R."/>
            <person name="Hunter D."/>
            <person name="Zhang H."/>
            <person name="McKenzie M."/>
            <person name="Knabel M."/>
            <person name="Harris A."/>
            <person name="Allan A.C."/>
            <person name="Gleave A."/>
            <person name="Chen A."/>
            <person name="Janssen B.J."/>
            <person name="Plunkett B."/>
            <person name="Ampomah-Dwamena C."/>
            <person name="Voogd C."/>
            <person name="Leif D."/>
            <person name="Lafferty D."/>
            <person name="Souleyre E.J.F."/>
            <person name="Varkonyi-Gasic E."/>
            <person name="Gambi F."/>
            <person name="Hanley J."/>
            <person name="Yao J.L."/>
            <person name="Cheung J."/>
            <person name="David K.M."/>
            <person name="Warren B."/>
            <person name="Marsh K."/>
            <person name="Snowden K.C."/>
            <person name="Lin-Wang K."/>
            <person name="Brian L."/>
            <person name="Martinez-Sanchez M."/>
            <person name="Wang M."/>
            <person name="Ileperuma N."/>
            <person name="Macnee N."/>
            <person name="Campin R."/>
            <person name="McAtee P."/>
            <person name="Drummond R.S.M."/>
            <person name="Espley R.V."/>
            <person name="Ireland H.S."/>
            <person name="Wu R."/>
            <person name="Atkinson R.G."/>
            <person name="Karunairetnam S."/>
            <person name="Bulley S."/>
            <person name="Chunkath S."/>
            <person name="Hanley Z."/>
            <person name="Storey R."/>
            <person name="Thrimawithana A.H."/>
            <person name="Thomson S."/>
            <person name="David C."/>
            <person name="Testolin R."/>
            <person name="Huang H."/>
            <person name="Hellens R.P."/>
            <person name="Schaffer R.J."/>
        </authorList>
    </citation>
    <scope>NUCLEOTIDE SEQUENCE [LARGE SCALE GENOMIC DNA]</scope>
    <source>
        <strain evidence="4">cv. Red5</strain>
    </source>
</reference>
<proteinExistence type="predicted"/>
<protein>
    <submittedName>
        <fullName evidence="3">Senescence/dehydration-associated protein</fullName>
    </submittedName>
</protein>
<dbReference type="OrthoDB" id="1719420at2759"/>
<keyword evidence="4" id="KW-1185">Reference proteome</keyword>
<dbReference type="InterPro" id="IPR045036">
    <property type="entry name" value="Spartin-like"/>
</dbReference>
<dbReference type="InParanoid" id="A0A2R6S1E0"/>
<dbReference type="Proteomes" id="UP000241394">
    <property type="component" value="Chromosome LG1"/>
</dbReference>
<feature type="compositionally biased region" description="Polar residues" evidence="1">
    <location>
        <begin position="1"/>
        <end position="20"/>
    </location>
</feature>
<organism evidence="3 4">
    <name type="scientific">Actinidia chinensis var. chinensis</name>
    <name type="common">Chinese soft-hair kiwi</name>
    <dbReference type="NCBI Taxonomy" id="1590841"/>
    <lineage>
        <taxon>Eukaryota</taxon>
        <taxon>Viridiplantae</taxon>
        <taxon>Streptophyta</taxon>
        <taxon>Embryophyta</taxon>
        <taxon>Tracheophyta</taxon>
        <taxon>Spermatophyta</taxon>
        <taxon>Magnoliopsida</taxon>
        <taxon>eudicotyledons</taxon>
        <taxon>Gunneridae</taxon>
        <taxon>Pentapetalae</taxon>
        <taxon>asterids</taxon>
        <taxon>Ericales</taxon>
        <taxon>Actinidiaceae</taxon>
        <taxon>Actinidia</taxon>
    </lineage>
</organism>
<dbReference type="AlphaFoldDB" id="A0A2R6S1E0"/>
<reference evidence="3 4" key="1">
    <citation type="submission" date="2017-07" db="EMBL/GenBank/DDBJ databases">
        <title>An improved, manually edited Actinidia chinensis var. chinensis (kiwifruit) genome highlights the challenges associated with draft genomes and gene prediction in plants.</title>
        <authorList>
            <person name="Pilkington S."/>
            <person name="Crowhurst R."/>
            <person name="Hilario E."/>
            <person name="Nardozza S."/>
            <person name="Fraser L."/>
            <person name="Peng Y."/>
            <person name="Gunaseelan K."/>
            <person name="Simpson R."/>
            <person name="Tahir J."/>
            <person name="Deroles S."/>
            <person name="Templeton K."/>
            <person name="Luo Z."/>
            <person name="Davy M."/>
            <person name="Cheng C."/>
            <person name="Mcneilage M."/>
            <person name="Scaglione D."/>
            <person name="Liu Y."/>
            <person name="Zhang Q."/>
            <person name="Datson P."/>
            <person name="De Silva N."/>
            <person name="Gardiner S."/>
            <person name="Bassett H."/>
            <person name="Chagne D."/>
            <person name="Mccallum J."/>
            <person name="Dzierzon H."/>
            <person name="Deng C."/>
            <person name="Wang Y.-Y."/>
            <person name="Barron N."/>
            <person name="Manako K."/>
            <person name="Bowen J."/>
            <person name="Foster T."/>
            <person name="Erridge Z."/>
            <person name="Tiffin H."/>
            <person name="Waite C."/>
            <person name="Davies K."/>
            <person name="Grierson E."/>
            <person name="Laing W."/>
            <person name="Kirk R."/>
            <person name="Chen X."/>
            <person name="Wood M."/>
            <person name="Montefiori M."/>
            <person name="Brummell D."/>
            <person name="Schwinn K."/>
            <person name="Catanach A."/>
            <person name="Fullerton C."/>
            <person name="Li D."/>
            <person name="Meiyalaghan S."/>
            <person name="Nieuwenhuizen N."/>
            <person name="Read N."/>
            <person name="Prakash R."/>
            <person name="Hunter D."/>
            <person name="Zhang H."/>
            <person name="Mckenzie M."/>
            <person name="Knabel M."/>
            <person name="Harris A."/>
            <person name="Allan A."/>
            <person name="Chen A."/>
            <person name="Janssen B."/>
            <person name="Plunkett B."/>
            <person name="Dwamena C."/>
            <person name="Voogd C."/>
            <person name="Leif D."/>
            <person name="Lafferty D."/>
            <person name="Souleyre E."/>
            <person name="Varkonyi-Gasic E."/>
            <person name="Gambi F."/>
            <person name="Hanley J."/>
            <person name="Yao J.-L."/>
            <person name="Cheung J."/>
            <person name="David K."/>
            <person name="Warren B."/>
            <person name="Marsh K."/>
            <person name="Snowden K."/>
            <person name="Lin-Wang K."/>
            <person name="Brian L."/>
            <person name="Martinez-Sanchez M."/>
            <person name="Wang M."/>
            <person name="Ileperuma N."/>
            <person name="Macnee N."/>
            <person name="Campin R."/>
            <person name="Mcatee P."/>
            <person name="Drummond R."/>
            <person name="Espley R."/>
            <person name="Ireland H."/>
            <person name="Wu R."/>
            <person name="Atkinson R."/>
            <person name="Karunairetnam S."/>
            <person name="Bulley S."/>
            <person name="Chunkath S."/>
            <person name="Hanley Z."/>
            <person name="Storey R."/>
            <person name="Thrimawithana A."/>
            <person name="Thomson S."/>
            <person name="David C."/>
            <person name="Testolin R."/>
        </authorList>
    </citation>
    <scope>NUCLEOTIDE SEQUENCE [LARGE SCALE GENOMIC DNA]</scope>
    <source>
        <strain evidence="4">cv. Red5</strain>
        <tissue evidence="3">Young leaf</tissue>
    </source>
</reference>
<dbReference type="Gramene" id="PSS36086">
    <property type="protein sequence ID" value="PSS36086"/>
    <property type="gene ID" value="CEY00_Acc00586"/>
</dbReference>
<name>A0A2R6S1E0_ACTCC</name>
<dbReference type="PANTHER" id="PTHR21068:SF36">
    <property type="entry name" value="SENESCENCE_DEHYDRATION-ASSOCIATED PROTEIN-LIKE PROTEIN"/>
    <property type="match status" value="1"/>
</dbReference>
<accession>A0A2R6S1E0</accession>
<gene>
    <name evidence="3" type="ORF">CEY00_Acc00586</name>
</gene>
<evidence type="ECO:0000256" key="1">
    <source>
        <dbReference type="SAM" id="MobiDB-lite"/>
    </source>
</evidence>
<dbReference type="Pfam" id="PF06911">
    <property type="entry name" value="Senescence"/>
    <property type="match status" value="1"/>
</dbReference>